<accession>A0ABN6LE93</accession>
<keyword evidence="2" id="KW-1185">Reference proteome</keyword>
<keyword evidence="1" id="KW-0614">Plasmid</keyword>
<dbReference type="Proteomes" id="UP001354989">
    <property type="component" value="Plasmid pPP3"/>
</dbReference>
<dbReference type="EMBL" id="AP025295">
    <property type="protein sequence ID" value="BDD01516.1"/>
    <property type="molecule type" value="Genomic_DNA"/>
</dbReference>
<protein>
    <recommendedName>
        <fullName evidence="3">Lipid/polyisoprenoid-binding YceI-like domain-containing protein</fullName>
    </recommendedName>
</protein>
<proteinExistence type="predicted"/>
<gene>
    <name evidence="1" type="ORF">PEPS_37960</name>
</gene>
<evidence type="ECO:0000313" key="1">
    <source>
        <dbReference type="EMBL" id="BDD01516.1"/>
    </source>
</evidence>
<evidence type="ECO:0008006" key="3">
    <source>
        <dbReference type="Google" id="ProtNLM"/>
    </source>
</evidence>
<sequence length="181" mass="19931">MFKQIFYPFLFVAIIISGLTSCLSGENGGYSQAPTPFESDSITINGDAPDFNSIIVVNNDSSWYSSNRGYYKSFEVTEISAAWLGDTLAASTFEGGKLVFSSGFEQTELATIDTDFFAEKKSHSLNVSEEDLEKLANTMNNNKVKAIPFYFQGQLTAGEEIEEGKEPKAPIRVVLNVKVTF</sequence>
<reference evidence="1 2" key="1">
    <citation type="submission" date="2021-12" db="EMBL/GenBank/DDBJ databases">
        <title>Genome sequencing of bacteria with rrn-lacking chromosome and rrn-plasmid.</title>
        <authorList>
            <person name="Anda M."/>
            <person name="Iwasaki W."/>
        </authorList>
    </citation>
    <scope>NUCLEOTIDE SEQUENCE [LARGE SCALE GENOMIC DNA]</scope>
    <source>
        <strain evidence="1 2">NBRC 101262</strain>
        <plasmid evidence="1 2">pPP3</plasmid>
    </source>
</reference>
<name>A0ABN6LE93_9BACT</name>
<geneLocation type="plasmid" evidence="1 2">
    <name>pPP3</name>
</geneLocation>
<organism evidence="1 2">
    <name type="scientific">Persicobacter psychrovividus</name>
    <dbReference type="NCBI Taxonomy" id="387638"/>
    <lineage>
        <taxon>Bacteria</taxon>
        <taxon>Pseudomonadati</taxon>
        <taxon>Bacteroidota</taxon>
        <taxon>Cytophagia</taxon>
        <taxon>Cytophagales</taxon>
        <taxon>Persicobacteraceae</taxon>
        <taxon>Persicobacter</taxon>
    </lineage>
</organism>
<dbReference type="RefSeq" id="WP_338398974.1">
    <property type="nucleotide sequence ID" value="NZ_AP025295.1"/>
</dbReference>
<evidence type="ECO:0000313" key="2">
    <source>
        <dbReference type="Proteomes" id="UP001354989"/>
    </source>
</evidence>